<keyword evidence="1" id="KW-0732">Signal</keyword>
<protein>
    <recommendedName>
        <fullName evidence="4">Outer membrane protein beta-barrel domain-containing protein</fullName>
    </recommendedName>
</protein>
<proteinExistence type="predicted"/>
<evidence type="ECO:0000313" key="2">
    <source>
        <dbReference type="EMBL" id="RTR29808.1"/>
    </source>
</evidence>
<sequence>MKKTLITVTVLGGLLASNASAATYGGLYNVGGQFQQDLNADDAYRLSIGFEQGGIGAGVDYLDRVDRNPIGNGFVPYYGAGVGVGFANGVSVAPRAFVGTDFVLNQNARVFGELGGKVALGSGDVDVSPYYRVGVNFRLN</sequence>
<dbReference type="Proteomes" id="UP000277766">
    <property type="component" value="Unassembled WGS sequence"/>
</dbReference>
<name>A0A3S0L8Y6_9DEIO</name>
<dbReference type="EMBL" id="RXPE01000003">
    <property type="protein sequence ID" value="RTR29808.1"/>
    <property type="molecule type" value="Genomic_DNA"/>
</dbReference>
<dbReference type="OrthoDB" id="9886851at2"/>
<evidence type="ECO:0000313" key="3">
    <source>
        <dbReference type="Proteomes" id="UP000277766"/>
    </source>
</evidence>
<feature type="chain" id="PRO_5018752116" description="Outer membrane protein beta-barrel domain-containing protein" evidence="1">
    <location>
        <begin position="22"/>
        <end position="140"/>
    </location>
</feature>
<keyword evidence="3" id="KW-1185">Reference proteome</keyword>
<feature type="signal peptide" evidence="1">
    <location>
        <begin position="1"/>
        <end position="21"/>
    </location>
</feature>
<gene>
    <name evidence="2" type="ORF">EJ104_02345</name>
</gene>
<dbReference type="RefSeq" id="WP_126351153.1">
    <property type="nucleotide sequence ID" value="NZ_CP086380.1"/>
</dbReference>
<reference evidence="2 3" key="1">
    <citation type="submission" date="2018-12" db="EMBL/GenBank/DDBJ databases">
        <title>Deinococcus radiophilus ATCC 27603 genome sequencing and assembly.</title>
        <authorList>
            <person name="Maclea K.S."/>
            <person name="Maynard C.R."/>
        </authorList>
    </citation>
    <scope>NUCLEOTIDE SEQUENCE [LARGE SCALE GENOMIC DNA]</scope>
    <source>
        <strain evidence="2 3">ATCC 27603</strain>
    </source>
</reference>
<comment type="caution">
    <text evidence="2">The sequence shown here is derived from an EMBL/GenBank/DDBJ whole genome shotgun (WGS) entry which is preliminary data.</text>
</comment>
<dbReference type="AlphaFoldDB" id="A0A3S0L8Y6"/>
<evidence type="ECO:0000256" key="1">
    <source>
        <dbReference type="SAM" id="SignalP"/>
    </source>
</evidence>
<organism evidence="2 3">
    <name type="scientific">Deinococcus radiophilus</name>
    <dbReference type="NCBI Taxonomy" id="32062"/>
    <lineage>
        <taxon>Bacteria</taxon>
        <taxon>Thermotogati</taxon>
        <taxon>Deinococcota</taxon>
        <taxon>Deinococci</taxon>
        <taxon>Deinococcales</taxon>
        <taxon>Deinococcaceae</taxon>
        <taxon>Deinococcus</taxon>
    </lineage>
</organism>
<accession>A0A3S0L8Y6</accession>
<evidence type="ECO:0008006" key="4">
    <source>
        <dbReference type="Google" id="ProtNLM"/>
    </source>
</evidence>